<sequence length="334" mass="37558">MSPKKISLSREDFDFVAGSKGLYAYGQRFGPPPDACPHMQGPAFYEFVHTPQARECQRCRKMWYCSPECQKALWPAHQPHCIDQYTPLPITAEGLIPAETPLPQAPDSIQTMTTINRSQAVPLCPPVTGTLNLDLSNALGRGIVNANALGKKTSYDQLTPAWAALLGRHALASQRLVWCNTRSNDDATKKAREHFASFRSNMPEVMVYAHNKFISTRMRGAFIVNLDTPCGLSDYMVGDERFNWITFPDAQMTLCVKLQEAIKAYDPSRAFVLVVYALSPDGLSAALWVWTYTDFSRGDPPNLIKLRTRVRQILKDSKRGESHMYQIQKDQNDP</sequence>
<evidence type="ECO:0000259" key="5">
    <source>
        <dbReference type="PROSITE" id="PS50865"/>
    </source>
</evidence>
<dbReference type="SUPFAM" id="SSF144232">
    <property type="entry name" value="HIT/MYND zinc finger-like"/>
    <property type="match status" value="1"/>
</dbReference>
<dbReference type="PROSITE" id="PS50865">
    <property type="entry name" value="ZF_MYND_2"/>
    <property type="match status" value="1"/>
</dbReference>
<dbReference type="Pfam" id="PF01753">
    <property type="entry name" value="zf-MYND"/>
    <property type="match status" value="1"/>
</dbReference>
<keyword evidence="2 4" id="KW-0863">Zinc-finger</keyword>
<accession>A0A8H3GYA8</accession>
<evidence type="ECO:0000256" key="3">
    <source>
        <dbReference type="ARBA" id="ARBA00022833"/>
    </source>
</evidence>
<dbReference type="InterPro" id="IPR002893">
    <property type="entry name" value="Znf_MYND"/>
</dbReference>
<dbReference type="Proteomes" id="UP000663853">
    <property type="component" value="Unassembled WGS sequence"/>
</dbReference>
<evidence type="ECO:0000256" key="2">
    <source>
        <dbReference type="ARBA" id="ARBA00022771"/>
    </source>
</evidence>
<evidence type="ECO:0000313" key="7">
    <source>
        <dbReference type="Proteomes" id="UP000663853"/>
    </source>
</evidence>
<proteinExistence type="predicted"/>
<dbReference type="Pfam" id="PF26617">
    <property type="entry name" value="CcmS-like"/>
    <property type="match status" value="1"/>
</dbReference>
<gene>
    <name evidence="6" type="ORF">RDB_LOCUS76284</name>
</gene>
<reference evidence="6" key="1">
    <citation type="submission" date="2021-01" db="EMBL/GenBank/DDBJ databases">
        <authorList>
            <person name="Kaushik A."/>
        </authorList>
    </citation>
    <scope>NUCLEOTIDE SEQUENCE</scope>
    <source>
        <strain evidence="6">AG6-10EEA</strain>
    </source>
</reference>
<dbReference type="GO" id="GO:0008270">
    <property type="term" value="F:zinc ion binding"/>
    <property type="evidence" value="ECO:0007669"/>
    <property type="project" value="UniProtKB-KW"/>
</dbReference>
<keyword evidence="1" id="KW-0479">Metal-binding</keyword>
<name>A0A8H3GYA8_9AGAM</name>
<evidence type="ECO:0000313" key="6">
    <source>
        <dbReference type="EMBL" id="CAE6472174.1"/>
    </source>
</evidence>
<organism evidence="6 7">
    <name type="scientific">Rhizoctonia solani</name>
    <dbReference type="NCBI Taxonomy" id="456999"/>
    <lineage>
        <taxon>Eukaryota</taxon>
        <taxon>Fungi</taxon>
        <taxon>Dikarya</taxon>
        <taxon>Basidiomycota</taxon>
        <taxon>Agaricomycotina</taxon>
        <taxon>Agaricomycetes</taxon>
        <taxon>Cantharellales</taxon>
        <taxon>Ceratobasidiaceae</taxon>
        <taxon>Rhizoctonia</taxon>
    </lineage>
</organism>
<comment type="caution">
    <text evidence="6">The sequence shown here is derived from an EMBL/GenBank/DDBJ whole genome shotgun (WGS) entry which is preliminary data.</text>
</comment>
<feature type="domain" description="MYND-type" evidence="5">
    <location>
        <begin position="36"/>
        <end position="81"/>
    </location>
</feature>
<protein>
    <recommendedName>
        <fullName evidence="5">MYND-type domain-containing protein</fullName>
    </recommendedName>
</protein>
<dbReference type="Gene3D" id="6.10.140.2220">
    <property type="match status" value="1"/>
</dbReference>
<evidence type="ECO:0000256" key="4">
    <source>
        <dbReference type="PROSITE-ProRule" id="PRU00134"/>
    </source>
</evidence>
<evidence type="ECO:0000256" key="1">
    <source>
        <dbReference type="ARBA" id="ARBA00022723"/>
    </source>
</evidence>
<keyword evidence="3" id="KW-0862">Zinc</keyword>
<dbReference type="AlphaFoldDB" id="A0A8H3GYA8"/>
<dbReference type="InterPro" id="IPR058258">
    <property type="entry name" value="CcmS-like"/>
</dbReference>
<dbReference type="EMBL" id="CAJMXA010001886">
    <property type="protein sequence ID" value="CAE6472174.1"/>
    <property type="molecule type" value="Genomic_DNA"/>
</dbReference>